<keyword evidence="2" id="KW-1185">Reference proteome</keyword>
<gene>
    <name evidence="1" type="ORF">E1301_Tti005098</name>
</gene>
<comment type="caution">
    <text evidence="1">The sequence shown here is derived from an EMBL/GenBank/DDBJ whole genome shotgun (WGS) entry which is preliminary data.</text>
</comment>
<name>A0A5A9NVZ3_9TELE</name>
<evidence type="ECO:0000313" key="1">
    <source>
        <dbReference type="EMBL" id="KAA0712941.1"/>
    </source>
</evidence>
<sequence length="106" mass="12412">MKQIILRDPVMETRLMILVEQPYTWICYIRSFVNFKSGCSFTDLVYSADLLERTHYGANLNGTDIEIRHNSVYQQLFQNWFGQEMRLLGSAGAIRGHRHVFLRDAV</sequence>
<dbReference type="Proteomes" id="UP000324632">
    <property type="component" value="Chromosome 13"/>
</dbReference>
<dbReference type="EMBL" id="SOYY01000013">
    <property type="protein sequence ID" value="KAA0712941.1"/>
    <property type="molecule type" value="Genomic_DNA"/>
</dbReference>
<reference evidence="1 2" key="1">
    <citation type="journal article" date="2019" name="Mol. Ecol. Resour.">
        <title>Chromosome-level genome assembly of Triplophysa tibetana, a fish adapted to the harsh high-altitude environment of the Tibetan Plateau.</title>
        <authorList>
            <person name="Yang X."/>
            <person name="Liu H."/>
            <person name="Ma Z."/>
            <person name="Zou Y."/>
            <person name="Zou M."/>
            <person name="Mao Y."/>
            <person name="Li X."/>
            <person name="Wang H."/>
            <person name="Chen T."/>
            <person name="Wang W."/>
            <person name="Yang R."/>
        </authorList>
    </citation>
    <scope>NUCLEOTIDE SEQUENCE [LARGE SCALE GENOMIC DNA]</scope>
    <source>
        <strain evidence="1">TTIB1903HZAU</strain>
        <tissue evidence="1">Muscle</tissue>
    </source>
</reference>
<dbReference type="AlphaFoldDB" id="A0A5A9NVZ3"/>
<protein>
    <submittedName>
        <fullName evidence="1">Uncharacterized protein</fullName>
    </submittedName>
</protein>
<evidence type="ECO:0000313" key="2">
    <source>
        <dbReference type="Proteomes" id="UP000324632"/>
    </source>
</evidence>
<organism evidence="1 2">
    <name type="scientific">Triplophysa tibetana</name>
    <dbReference type="NCBI Taxonomy" id="1572043"/>
    <lineage>
        <taxon>Eukaryota</taxon>
        <taxon>Metazoa</taxon>
        <taxon>Chordata</taxon>
        <taxon>Craniata</taxon>
        <taxon>Vertebrata</taxon>
        <taxon>Euteleostomi</taxon>
        <taxon>Actinopterygii</taxon>
        <taxon>Neopterygii</taxon>
        <taxon>Teleostei</taxon>
        <taxon>Ostariophysi</taxon>
        <taxon>Cypriniformes</taxon>
        <taxon>Nemacheilidae</taxon>
        <taxon>Triplophysa</taxon>
    </lineage>
</organism>
<proteinExistence type="predicted"/>
<accession>A0A5A9NVZ3</accession>